<dbReference type="EMBL" id="FLLR01000011">
    <property type="protein sequence ID" value="SBO14064.1"/>
    <property type="molecule type" value="Genomic_DNA"/>
</dbReference>
<evidence type="ECO:0000313" key="1">
    <source>
        <dbReference type="EMBL" id="SBO14064.1"/>
    </source>
</evidence>
<dbReference type="AlphaFoldDB" id="A0AA45USF6"/>
<name>A0AA45USF6_ANAPH</name>
<dbReference type="Proteomes" id="UP000078419">
    <property type="component" value="Unassembled WGS sequence"/>
</dbReference>
<reference evidence="2" key="1">
    <citation type="submission" date="2016-03" db="EMBL/GenBank/DDBJ databases">
        <authorList>
            <person name="Loux Valentin"/>
        </authorList>
    </citation>
    <scope>NUCLEOTIDE SEQUENCE [LARGE SCALE GENOMIC DNA]</scope>
    <source>
        <strain evidence="2">C1</strain>
    </source>
</reference>
<protein>
    <submittedName>
        <fullName evidence="1">Uncharacterized protein</fullName>
    </submittedName>
</protein>
<comment type="caution">
    <text evidence="1">The sequence shown here is derived from an EMBL/GenBank/DDBJ whole genome shotgun (WGS) entry which is preliminary data.</text>
</comment>
<sequence>MPFLADIRLVFQYALRYAYCIYIQDAKYKLVHYQTLVDNAALRFACVICTHSKTSLHTIVFEF</sequence>
<accession>A0AA45USF6</accession>
<organism evidence="1 2">
    <name type="scientific">Anaplasma phagocytophilum</name>
    <name type="common">Ehrlichia phagocytophila</name>
    <dbReference type="NCBI Taxonomy" id="948"/>
    <lineage>
        <taxon>Bacteria</taxon>
        <taxon>Pseudomonadati</taxon>
        <taxon>Pseudomonadota</taxon>
        <taxon>Alphaproteobacteria</taxon>
        <taxon>Rickettsiales</taxon>
        <taxon>Anaplasmataceae</taxon>
        <taxon>Anaplasma</taxon>
        <taxon>phagocytophilum group</taxon>
    </lineage>
</organism>
<evidence type="ECO:0000313" key="2">
    <source>
        <dbReference type="Proteomes" id="UP000078419"/>
    </source>
</evidence>
<proteinExistence type="predicted"/>
<gene>
    <name evidence="1" type="ORF">ANAPC1_00408</name>
</gene>